<dbReference type="Proteomes" id="UP000185124">
    <property type="component" value="Unassembled WGS sequence"/>
</dbReference>
<dbReference type="STRING" id="709881.SAMN04489832_6043"/>
<organism evidence="2 3">
    <name type="scientific">Micromonospora cremea</name>
    <dbReference type="NCBI Taxonomy" id="709881"/>
    <lineage>
        <taxon>Bacteria</taxon>
        <taxon>Bacillati</taxon>
        <taxon>Actinomycetota</taxon>
        <taxon>Actinomycetes</taxon>
        <taxon>Micromonosporales</taxon>
        <taxon>Micromonosporaceae</taxon>
        <taxon>Micromonospora</taxon>
    </lineage>
</organism>
<dbReference type="SUPFAM" id="SSF53335">
    <property type="entry name" value="S-adenosyl-L-methionine-dependent methyltransferases"/>
    <property type="match status" value="1"/>
</dbReference>
<evidence type="ECO:0000313" key="3">
    <source>
        <dbReference type="Proteomes" id="UP000185124"/>
    </source>
</evidence>
<dbReference type="PANTHER" id="PTHR45036">
    <property type="entry name" value="METHYLTRANSFERASE LIKE 7B"/>
    <property type="match status" value="1"/>
</dbReference>
<proteinExistence type="predicted"/>
<keyword evidence="2" id="KW-0830">Ubiquinone</keyword>
<keyword evidence="2" id="KW-0808">Transferase</keyword>
<dbReference type="InterPro" id="IPR029063">
    <property type="entry name" value="SAM-dependent_MTases_sf"/>
</dbReference>
<accession>A0A1N6AS13</accession>
<dbReference type="RefSeq" id="WP_074317519.1">
    <property type="nucleotide sequence ID" value="NZ_FSQT01000002.1"/>
</dbReference>
<dbReference type="PANTHER" id="PTHR45036:SF1">
    <property type="entry name" value="METHYLTRANSFERASE LIKE 7A"/>
    <property type="match status" value="1"/>
</dbReference>
<sequence>MTIEPLDRNRRIWDRMAPGYDRQMRSFEPLLIGRDHRPWACAQAHGDVLEVAIGTGLNLPHYPPGTRLTGVDLSPAMLAVAGKRAAGLGLNVDLAEAPAEQLPYDGASFDTVICTLSLCSVADDRGAVAEMHRVLRPGGRLVLLDHVAATNRLLLTLQRLWEKATLRFAGDYQTRHPLPMVQDAGFVVEESERFKLGTVERLRAIKPTR</sequence>
<gene>
    <name evidence="2" type="ORF">SAMN04489832_6043</name>
</gene>
<dbReference type="CDD" id="cd02440">
    <property type="entry name" value="AdoMet_MTases"/>
    <property type="match status" value="1"/>
</dbReference>
<keyword evidence="3" id="KW-1185">Reference proteome</keyword>
<name>A0A1N6AS13_9ACTN</name>
<evidence type="ECO:0000313" key="2">
    <source>
        <dbReference type="EMBL" id="SIN36820.1"/>
    </source>
</evidence>
<dbReference type="EMBL" id="FSQT01000002">
    <property type="protein sequence ID" value="SIN36820.1"/>
    <property type="molecule type" value="Genomic_DNA"/>
</dbReference>
<dbReference type="Gene3D" id="3.40.50.150">
    <property type="entry name" value="Vaccinia Virus protein VP39"/>
    <property type="match status" value="1"/>
</dbReference>
<dbReference type="GO" id="GO:0008757">
    <property type="term" value="F:S-adenosylmethionine-dependent methyltransferase activity"/>
    <property type="evidence" value="ECO:0007669"/>
    <property type="project" value="InterPro"/>
</dbReference>
<dbReference type="InterPro" id="IPR052356">
    <property type="entry name" value="Thiol_S-MT"/>
</dbReference>
<dbReference type="OrthoDB" id="65624at2"/>
<dbReference type="AlphaFoldDB" id="A0A1N6AS13"/>
<dbReference type="InterPro" id="IPR013216">
    <property type="entry name" value="Methyltransf_11"/>
</dbReference>
<feature type="domain" description="Methyltransferase type 11" evidence="1">
    <location>
        <begin position="49"/>
        <end position="143"/>
    </location>
</feature>
<protein>
    <submittedName>
        <fullName evidence="2">Ubiquinone/menaquinone biosynthesis C-methylase UbiE</fullName>
    </submittedName>
</protein>
<dbReference type="Pfam" id="PF08241">
    <property type="entry name" value="Methyltransf_11"/>
    <property type="match status" value="1"/>
</dbReference>
<keyword evidence="2" id="KW-0489">Methyltransferase</keyword>
<reference evidence="3" key="1">
    <citation type="submission" date="2016-12" db="EMBL/GenBank/DDBJ databases">
        <authorList>
            <person name="Varghese N."/>
            <person name="Submissions S."/>
        </authorList>
    </citation>
    <scope>NUCLEOTIDE SEQUENCE [LARGE SCALE GENOMIC DNA]</scope>
    <source>
        <strain evidence="3">DSM 45599</strain>
    </source>
</reference>
<evidence type="ECO:0000259" key="1">
    <source>
        <dbReference type="Pfam" id="PF08241"/>
    </source>
</evidence>
<dbReference type="GO" id="GO:0032259">
    <property type="term" value="P:methylation"/>
    <property type="evidence" value="ECO:0007669"/>
    <property type="project" value="UniProtKB-KW"/>
</dbReference>